<name>A0A3E2N5S7_9FIRM</name>
<evidence type="ECO:0000313" key="6">
    <source>
        <dbReference type="EMBL" id="RFZ76322.1"/>
    </source>
</evidence>
<dbReference type="PANTHER" id="PTHR43278">
    <property type="entry name" value="NAD(P)H-DEPENDENT FMN-CONTAINING OXIDOREDUCTASE YWQN-RELATED"/>
    <property type="match status" value="1"/>
</dbReference>
<evidence type="ECO:0000256" key="1">
    <source>
        <dbReference type="ARBA" id="ARBA00022630"/>
    </source>
</evidence>
<dbReference type="InterPro" id="IPR036527">
    <property type="entry name" value="SCP2_sterol-bd_dom_sf"/>
</dbReference>
<evidence type="ECO:0000259" key="5">
    <source>
        <dbReference type="Pfam" id="PF02525"/>
    </source>
</evidence>
<dbReference type="InterPro" id="IPR051796">
    <property type="entry name" value="ISF_SsuE-like"/>
</dbReference>
<protein>
    <submittedName>
        <fullName evidence="6">NAD(P)H dehydrogenase</fullName>
    </submittedName>
</protein>
<keyword evidence="2" id="KW-0288">FMN</keyword>
<evidence type="ECO:0000313" key="7">
    <source>
        <dbReference type="Proteomes" id="UP000260680"/>
    </source>
</evidence>
<feature type="domain" description="SCP2" evidence="4">
    <location>
        <begin position="267"/>
        <end position="339"/>
    </location>
</feature>
<dbReference type="Gene3D" id="3.40.50.360">
    <property type="match status" value="1"/>
</dbReference>
<dbReference type="InterPro" id="IPR029039">
    <property type="entry name" value="Flavoprotein-like_sf"/>
</dbReference>
<accession>A0A3E2N5S7</accession>
<sequence>MNVLIINGSPKGAKSNSMKLTEAFIEGMKETSPVHAETLTVSKLDIRPCIGCFGCWKATPGRCCMSDDMAMVIEKILSADVVIYSFPLYYFGLPSHLKALIDRQLPMVLPFMEREAQNGSHPSRYDMTNKRYVLISTCGFYTAEGNYDAVDSQFTHHLGKGRYETIYCGQGELFRVPELRNRTEEYLMTVRTAGREFADGRITGETRELLSQLLFPRDVFERMADASWGIEPPDQTRVQEKSHPAITFTRQMAALYQKNSWNGKDLVLEMYYTDEDKTAQLIMGKDGCEVLTRDFQPFTTRISTPLSVWMSIAKGEIDGQTALMKHLYQVDGDFQLLIHWDDYLGSSSKSDVHQAVSKKESNMTLMLLPWFPLWFTGIYHPALGGILSVLVSAAIPFFFFRYQPTVFDVFSGFTAALLGILAITGFPPLILVPVSYLLFGLMWSVTVFLKIPLTAYYSMNGYGGENALKNPLFIKTNRILTACWGILYLATPLWTYLFLISDFKAPLSIINTILPFLLGCFTKWFQKWYPACYAASKMRKN</sequence>
<keyword evidence="3" id="KW-0812">Transmembrane</keyword>
<feature type="domain" description="Flavodoxin-like fold" evidence="5">
    <location>
        <begin position="1"/>
        <end position="156"/>
    </location>
</feature>
<gene>
    <name evidence="6" type="ORF">DS742_24495</name>
</gene>
<dbReference type="PANTHER" id="PTHR43278:SF2">
    <property type="entry name" value="IRON-SULFUR FLAVOPROTEIN"/>
    <property type="match status" value="1"/>
</dbReference>
<proteinExistence type="predicted"/>
<dbReference type="EMBL" id="QOHO01000095">
    <property type="protein sequence ID" value="RFZ76322.1"/>
    <property type="molecule type" value="Genomic_DNA"/>
</dbReference>
<feature type="transmembrane region" description="Helical" evidence="3">
    <location>
        <begin position="505"/>
        <end position="525"/>
    </location>
</feature>
<feature type="transmembrane region" description="Helical" evidence="3">
    <location>
        <begin position="407"/>
        <end position="430"/>
    </location>
</feature>
<keyword evidence="3" id="KW-0472">Membrane</keyword>
<comment type="caution">
    <text evidence="6">The sequence shown here is derived from an EMBL/GenBank/DDBJ whole genome shotgun (WGS) entry which is preliminary data.</text>
</comment>
<evidence type="ECO:0000256" key="2">
    <source>
        <dbReference type="ARBA" id="ARBA00022643"/>
    </source>
</evidence>
<keyword evidence="1" id="KW-0285">Flavoprotein</keyword>
<dbReference type="OrthoDB" id="9805976at2"/>
<feature type="transmembrane region" description="Helical" evidence="3">
    <location>
        <begin position="479"/>
        <end position="499"/>
    </location>
</feature>
<evidence type="ECO:0000259" key="4">
    <source>
        <dbReference type="Pfam" id="PF02036"/>
    </source>
</evidence>
<dbReference type="InterPro" id="IPR003680">
    <property type="entry name" value="Flavodoxin_fold"/>
</dbReference>
<dbReference type="SUPFAM" id="SSF52218">
    <property type="entry name" value="Flavoproteins"/>
    <property type="match status" value="1"/>
</dbReference>
<dbReference type="RefSeq" id="WP_117419557.1">
    <property type="nucleotide sequence ID" value="NZ_QOHO01000095.1"/>
</dbReference>
<feature type="transmembrane region" description="Helical" evidence="3">
    <location>
        <begin position="378"/>
        <end position="400"/>
    </location>
</feature>
<dbReference type="AlphaFoldDB" id="A0A3E2N5S7"/>
<dbReference type="SUPFAM" id="SSF55718">
    <property type="entry name" value="SCP-like"/>
    <property type="match status" value="1"/>
</dbReference>
<dbReference type="Pfam" id="PF02036">
    <property type="entry name" value="SCP2"/>
    <property type="match status" value="1"/>
</dbReference>
<dbReference type="InterPro" id="IPR003033">
    <property type="entry name" value="SCP2_sterol-bd_dom"/>
</dbReference>
<dbReference type="Proteomes" id="UP000260680">
    <property type="component" value="Unassembled WGS sequence"/>
</dbReference>
<dbReference type="Gene3D" id="3.30.1050.10">
    <property type="entry name" value="SCP2 sterol-binding domain"/>
    <property type="match status" value="1"/>
</dbReference>
<organism evidence="6 7">
    <name type="scientific">Lacrimispora amygdalina</name>
    <dbReference type="NCBI Taxonomy" id="253257"/>
    <lineage>
        <taxon>Bacteria</taxon>
        <taxon>Bacillati</taxon>
        <taxon>Bacillota</taxon>
        <taxon>Clostridia</taxon>
        <taxon>Lachnospirales</taxon>
        <taxon>Lachnospiraceae</taxon>
        <taxon>Lacrimispora</taxon>
    </lineage>
</organism>
<reference evidence="6 7" key="1">
    <citation type="submission" date="2018-07" db="EMBL/GenBank/DDBJ databases">
        <title>New species, Clostridium PI-S10-A1B.</title>
        <authorList>
            <person name="Krishna G."/>
            <person name="Summeta K."/>
            <person name="Shikha S."/>
            <person name="Prabhu P.B."/>
            <person name="Suresh K."/>
        </authorList>
    </citation>
    <scope>NUCLEOTIDE SEQUENCE [LARGE SCALE GENOMIC DNA]</scope>
    <source>
        <strain evidence="6 7">PI-S10-A1B</strain>
    </source>
</reference>
<dbReference type="Pfam" id="PF02525">
    <property type="entry name" value="Flavodoxin_2"/>
    <property type="match status" value="1"/>
</dbReference>
<keyword evidence="3" id="KW-1133">Transmembrane helix</keyword>
<feature type="transmembrane region" description="Helical" evidence="3">
    <location>
        <begin position="436"/>
        <end position="458"/>
    </location>
</feature>
<evidence type="ECO:0000256" key="3">
    <source>
        <dbReference type="SAM" id="Phobius"/>
    </source>
</evidence>